<accession>A0A3S5FGD0</accession>
<sequence>MNTLNIFCLLSVSNSPPNSAAKRSFLPADATWRSSPVPADPYSDVAANGGLQLPLWPSTTVSGSFSLPPSTSFTNGISLSAVPNFGQPDPHGLSGVHSGSCYDRDLPSTPAYSASPPSLPSNLSPLLTTTSTNVSASAGLDFGICLNDASAAGSVLHMSADDELLVSSAASDELEEIKPVIRHLSCHPNDSDLKEQFAQAVTRQIDRENELEGRRIAEVEDDLCDESASDLVCIKRAASPADLPCSPSWLDICLGLATGTIAPNANTNYNTTACPSALTTSPSTSTPAIGLDRMTCTNHLSGRNTASLGLFGNRAGMLQHTTHFLSVIPAGGSTCNSGLGCLLSSLTGFCQTPTKAIGERDQLSFHLASPPAVLAAATCGSSASTHGSNVGGVGGCVCSSSAGFHQSPAGCLIVSPLTSRTAPLSLSNDFLNGRKRRASGATNIATAMGTGGEAIQLQETPNKSRNLTDRIRQRMAVNSGRLIAGSQSTRVCLFIFMLYVLCAYNVLFSRRT</sequence>
<evidence type="ECO:0000313" key="2">
    <source>
        <dbReference type="EMBL" id="VEL37403.1"/>
    </source>
</evidence>
<dbReference type="OrthoDB" id="2143914at2759"/>
<dbReference type="Proteomes" id="UP000784294">
    <property type="component" value="Unassembled WGS sequence"/>
</dbReference>
<keyword evidence="1" id="KW-0472">Membrane</keyword>
<keyword evidence="1" id="KW-1133">Transmembrane helix</keyword>
<dbReference type="AlphaFoldDB" id="A0A3S5FGD0"/>
<name>A0A3S5FGD0_9PLAT</name>
<evidence type="ECO:0000313" key="3">
    <source>
        <dbReference type="Proteomes" id="UP000784294"/>
    </source>
</evidence>
<organism evidence="2 3">
    <name type="scientific">Protopolystoma xenopodis</name>
    <dbReference type="NCBI Taxonomy" id="117903"/>
    <lineage>
        <taxon>Eukaryota</taxon>
        <taxon>Metazoa</taxon>
        <taxon>Spiralia</taxon>
        <taxon>Lophotrochozoa</taxon>
        <taxon>Platyhelminthes</taxon>
        <taxon>Monogenea</taxon>
        <taxon>Polyopisthocotylea</taxon>
        <taxon>Polystomatidea</taxon>
        <taxon>Polystomatidae</taxon>
        <taxon>Protopolystoma</taxon>
    </lineage>
</organism>
<dbReference type="EMBL" id="CAAALY010254865">
    <property type="protein sequence ID" value="VEL37403.1"/>
    <property type="molecule type" value="Genomic_DNA"/>
</dbReference>
<keyword evidence="3" id="KW-1185">Reference proteome</keyword>
<keyword evidence="1" id="KW-0812">Transmembrane</keyword>
<evidence type="ECO:0000256" key="1">
    <source>
        <dbReference type="SAM" id="Phobius"/>
    </source>
</evidence>
<comment type="caution">
    <text evidence="2">The sequence shown here is derived from an EMBL/GenBank/DDBJ whole genome shotgun (WGS) entry which is preliminary data.</text>
</comment>
<gene>
    <name evidence="2" type="ORF">PXEA_LOCUS30843</name>
</gene>
<reference evidence="2" key="1">
    <citation type="submission" date="2018-11" db="EMBL/GenBank/DDBJ databases">
        <authorList>
            <consortium name="Pathogen Informatics"/>
        </authorList>
    </citation>
    <scope>NUCLEOTIDE SEQUENCE</scope>
</reference>
<proteinExistence type="predicted"/>
<protein>
    <submittedName>
        <fullName evidence="2">Uncharacterized protein</fullName>
    </submittedName>
</protein>
<feature type="transmembrane region" description="Helical" evidence="1">
    <location>
        <begin position="488"/>
        <end position="508"/>
    </location>
</feature>